<dbReference type="EMBL" id="MU002459">
    <property type="protein sequence ID" value="KAF2786477.1"/>
    <property type="molecule type" value="Genomic_DNA"/>
</dbReference>
<proteinExistence type="predicted"/>
<feature type="region of interest" description="Disordered" evidence="1">
    <location>
        <begin position="151"/>
        <end position="196"/>
    </location>
</feature>
<protein>
    <submittedName>
        <fullName evidence="3">Uncharacterized protein</fullName>
    </submittedName>
</protein>
<sequence>MLNLFAPTYKLVPNHSASDSIETVSGDNLSRLSEAQFPTKEPVSGSDEYSAPGMLWRLESTAKIVIFPLLALHAMRLTGYLASLGNPYQYYSQPVTTRAHAQVIMIVIIMLLASYNSKFLPAQYHTQSRCITAIASRSDQIRSDQISCATRSRPVDTASDHSAVHHSAVHHRDHPLHRGPSITSPSTPAALHTQHR</sequence>
<keyword evidence="2" id="KW-0472">Membrane</keyword>
<reference evidence="3" key="1">
    <citation type="journal article" date="2020" name="Stud. Mycol.">
        <title>101 Dothideomycetes genomes: a test case for predicting lifestyles and emergence of pathogens.</title>
        <authorList>
            <person name="Haridas S."/>
            <person name="Albert R."/>
            <person name="Binder M."/>
            <person name="Bloem J."/>
            <person name="Labutti K."/>
            <person name="Salamov A."/>
            <person name="Andreopoulos B."/>
            <person name="Baker S."/>
            <person name="Barry K."/>
            <person name="Bills G."/>
            <person name="Bluhm B."/>
            <person name="Cannon C."/>
            <person name="Castanera R."/>
            <person name="Culley D."/>
            <person name="Daum C."/>
            <person name="Ezra D."/>
            <person name="Gonzalez J."/>
            <person name="Henrissat B."/>
            <person name="Kuo A."/>
            <person name="Liang C."/>
            <person name="Lipzen A."/>
            <person name="Lutzoni F."/>
            <person name="Magnuson J."/>
            <person name="Mondo S."/>
            <person name="Nolan M."/>
            <person name="Ohm R."/>
            <person name="Pangilinan J."/>
            <person name="Park H.-J."/>
            <person name="Ramirez L."/>
            <person name="Alfaro M."/>
            <person name="Sun H."/>
            <person name="Tritt A."/>
            <person name="Yoshinaga Y."/>
            <person name="Zwiers L.-H."/>
            <person name="Turgeon B."/>
            <person name="Goodwin S."/>
            <person name="Spatafora J."/>
            <person name="Crous P."/>
            <person name="Grigoriev I."/>
        </authorList>
    </citation>
    <scope>NUCLEOTIDE SEQUENCE</scope>
    <source>
        <strain evidence="3">CBS 109.77</strain>
    </source>
</reference>
<feature type="transmembrane region" description="Helical" evidence="2">
    <location>
        <begin position="95"/>
        <end position="115"/>
    </location>
</feature>
<keyword evidence="4" id="KW-1185">Reference proteome</keyword>
<keyword evidence="2" id="KW-1133">Transmembrane helix</keyword>
<evidence type="ECO:0000256" key="2">
    <source>
        <dbReference type="SAM" id="Phobius"/>
    </source>
</evidence>
<evidence type="ECO:0000313" key="4">
    <source>
        <dbReference type="Proteomes" id="UP000799757"/>
    </source>
</evidence>
<evidence type="ECO:0000313" key="3">
    <source>
        <dbReference type="EMBL" id="KAF2786477.1"/>
    </source>
</evidence>
<organism evidence="3 4">
    <name type="scientific">Melanomma pulvis-pyrius CBS 109.77</name>
    <dbReference type="NCBI Taxonomy" id="1314802"/>
    <lineage>
        <taxon>Eukaryota</taxon>
        <taxon>Fungi</taxon>
        <taxon>Dikarya</taxon>
        <taxon>Ascomycota</taxon>
        <taxon>Pezizomycotina</taxon>
        <taxon>Dothideomycetes</taxon>
        <taxon>Pleosporomycetidae</taxon>
        <taxon>Pleosporales</taxon>
        <taxon>Melanommataceae</taxon>
        <taxon>Melanomma</taxon>
    </lineage>
</organism>
<name>A0A6A6WRQ2_9PLEO</name>
<evidence type="ECO:0000256" key="1">
    <source>
        <dbReference type="SAM" id="MobiDB-lite"/>
    </source>
</evidence>
<accession>A0A6A6WRQ2</accession>
<dbReference type="Proteomes" id="UP000799757">
    <property type="component" value="Unassembled WGS sequence"/>
</dbReference>
<dbReference type="AlphaFoldDB" id="A0A6A6WRQ2"/>
<feature type="transmembrane region" description="Helical" evidence="2">
    <location>
        <begin position="64"/>
        <end position="83"/>
    </location>
</feature>
<gene>
    <name evidence="3" type="ORF">K505DRAFT_398930</name>
</gene>
<feature type="compositionally biased region" description="Basic residues" evidence="1">
    <location>
        <begin position="167"/>
        <end position="177"/>
    </location>
</feature>
<keyword evidence="2" id="KW-0812">Transmembrane</keyword>